<comment type="caution">
    <text evidence="1">The sequence shown here is derived from an EMBL/GenBank/DDBJ whole genome shotgun (WGS) entry which is preliminary data.</text>
</comment>
<accession>A0ABD2WAJ4</accession>
<reference evidence="1 2" key="1">
    <citation type="journal article" date="2024" name="bioRxiv">
        <title>A reference genome for Trichogramma kaykai: A tiny desert-dwelling parasitoid wasp with competing sex-ratio distorters.</title>
        <authorList>
            <person name="Culotta J."/>
            <person name="Lindsey A.R."/>
        </authorList>
    </citation>
    <scope>NUCLEOTIDE SEQUENCE [LARGE SCALE GENOMIC DNA]</scope>
    <source>
        <strain evidence="1 2">KSX58</strain>
    </source>
</reference>
<sequence>MILLASIRKRDLTMATWSGPALLRQLLREIRARIHSRCCCWWPGQATVCFCTPQTGLLIYAIYTVSMCRIMYTCVESSEREASASAARLC</sequence>
<dbReference type="EMBL" id="JBJJXI010000121">
    <property type="protein sequence ID" value="KAL3390100.1"/>
    <property type="molecule type" value="Genomic_DNA"/>
</dbReference>
<dbReference type="Proteomes" id="UP001627154">
    <property type="component" value="Unassembled WGS sequence"/>
</dbReference>
<proteinExistence type="predicted"/>
<evidence type="ECO:0000313" key="1">
    <source>
        <dbReference type="EMBL" id="KAL3390100.1"/>
    </source>
</evidence>
<protein>
    <submittedName>
        <fullName evidence="1">Uncharacterized protein</fullName>
    </submittedName>
</protein>
<gene>
    <name evidence="1" type="ORF">TKK_014919</name>
</gene>
<name>A0ABD2WAJ4_9HYME</name>
<organism evidence="1 2">
    <name type="scientific">Trichogramma kaykai</name>
    <dbReference type="NCBI Taxonomy" id="54128"/>
    <lineage>
        <taxon>Eukaryota</taxon>
        <taxon>Metazoa</taxon>
        <taxon>Ecdysozoa</taxon>
        <taxon>Arthropoda</taxon>
        <taxon>Hexapoda</taxon>
        <taxon>Insecta</taxon>
        <taxon>Pterygota</taxon>
        <taxon>Neoptera</taxon>
        <taxon>Endopterygota</taxon>
        <taxon>Hymenoptera</taxon>
        <taxon>Apocrita</taxon>
        <taxon>Proctotrupomorpha</taxon>
        <taxon>Chalcidoidea</taxon>
        <taxon>Trichogrammatidae</taxon>
        <taxon>Trichogramma</taxon>
    </lineage>
</organism>
<evidence type="ECO:0000313" key="2">
    <source>
        <dbReference type="Proteomes" id="UP001627154"/>
    </source>
</evidence>
<dbReference type="AlphaFoldDB" id="A0ABD2WAJ4"/>
<keyword evidence="2" id="KW-1185">Reference proteome</keyword>